<feature type="compositionally biased region" description="Low complexity" evidence="6">
    <location>
        <begin position="113"/>
        <end position="125"/>
    </location>
</feature>
<dbReference type="PANTHER" id="PTHR31394">
    <property type="entry name" value="TRANSMEMBRANE PROTEIN 199"/>
    <property type="match status" value="1"/>
</dbReference>
<dbReference type="InParanoid" id="H0Z688"/>
<reference evidence="8" key="2">
    <citation type="submission" date="2025-08" db="UniProtKB">
        <authorList>
            <consortium name="Ensembl"/>
        </authorList>
    </citation>
    <scope>IDENTIFICATION</scope>
</reference>
<dbReference type="Proteomes" id="UP000007754">
    <property type="component" value="Chromosome 19"/>
</dbReference>
<sequence length="432" mass="46670">MHCTAHSFPCPPPFTSPHCPGHPHAVAPLAKSPLSHACTLTSPQRLNTPQPTHPLQTSPCPHPTPHRPHRDERCRLGGSNNGDTAAAPPVPRARRWRAGGGSQSGGGPRARARPSAAATYRRAAPPDIPPPAAHSAPRRRRRSARSAALRPAVPALPLPPLPVTPATPPGPNMASSVRAGPRLRRAVRAGELAGLPAGLRGELEAALAEEGALVPFGLLRRLHAALREAGSALHLHELLEGCEIHLPEVPVPPRNPELVARLERIKAKLAHEEYRRMTRNITGQEMNGPLAELGRQVRSVKAVVITIFNFIVTVVAAFACTYLGSQYVFAETAARVLSAVIVASVVGLAELYVMELLIWNRSCLYLFLLWEDCCTPQARPLLPAPEMNRGLEVPELQDRTGNGCGLQPPQQGEGHQLLPSLFWEIPVLLFWE</sequence>
<feature type="region of interest" description="Disordered" evidence="6">
    <location>
        <begin position="40"/>
        <end position="179"/>
    </location>
</feature>
<evidence type="ECO:0000313" key="8">
    <source>
        <dbReference type="Ensembl" id="ENSTGUP00000006086.2"/>
    </source>
</evidence>
<evidence type="ECO:0000256" key="2">
    <source>
        <dbReference type="ARBA" id="ARBA00022692"/>
    </source>
</evidence>
<feature type="compositionally biased region" description="Gly residues" evidence="6">
    <location>
        <begin position="98"/>
        <end position="108"/>
    </location>
</feature>
<protein>
    <submittedName>
        <fullName evidence="8">Transmembrane protein 199</fullName>
    </submittedName>
</protein>
<feature type="transmembrane region" description="Helical" evidence="7">
    <location>
        <begin position="336"/>
        <end position="359"/>
    </location>
</feature>
<dbReference type="GO" id="GO:0070072">
    <property type="term" value="P:vacuolar proton-transporting V-type ATPase complex assembly"/>
    <property type="evidence" value="ECO:0007669"/>
    <property type="project" value="InterPro"/>
</dbReference>
<keyword evidence="4 7" id="KW-1133">Transmembrane helix</keyword>
<evidence type="ECO:0000256" key="4">
    <source>
        <dbReference type="ARBA" id="ARBA00022989"/>
    </source>
</evidence>
<organism evidence="8 9">
    <name type="scientific">Taeniopygia guttata</name>
    <name type="common">Zebra finch</name>
    <name type="synonym">Poephila guttata</name>
    <dbReference type="NCBI Taxonomy" id="59729"/>
    <lineage>
        <taxon>Eukaryota</taxon>
        <taxon>Metazoa</taxon>
        <taxon>Chordata</taxon>
        <taxon>Craniata</taxon>
        <taxon>Vertebrata</taxon>
        <taxon>Euteleostomi</taxon>
        <taxon>Archelosauria</taxon>
        <taxon>Archosauria</taxon>
        <taxon>Dinosauria</taxon>
        <taxon>Saurischia</taxon>
        <taxon>Theropoda</taxon>
        <taxon>Coelurosauria</taxon>
        <taxon>Aves</taxon>
        <taxon>Neognathae</taxon>
        <taxon>Neoaves</taxon>
        <taxon>Telluraves</taxon>
        <taxon>Australaves</taxon>
        <taxon>Passeriformes</taxon>
        <taxon>Passeroidea</taxon>
        <taxon>Estrildidae</taxon>
        <taxon>Estrildinae</taxon>
        <taxon>Taeniopygia</taxon>
    </lineage>
</organism>
<dbReference type="GO" id="GO:0005789">
    <property type="term" value="C:endoplasmic reticulum membrane"/>
    <property type="evidence" value="ECO:0007669"/>
    <property type="project" value="UniProtKB-SubCell"/>
</dbReference>
<feature type="transmembrane region" description="Helical" evidence="7">
    <location>
        <begin position="302"/>
        <end position="324"/>
    </location>
</feature>
<feature type="compositionally biased region" description="Pro residues" evidence="6">
    <location>
        <begin position="154"/>
        <end position="171"/>
    </location>
</feature>
<evidence type="ECO:0000313" key="9">
    <source>
        <dbReference type="Proteomes" id="UP000007754"/>
    </source>
</evidence>
<keyword evidence="5 7" id="KW-0472">Membrane</keyword>
<evidence type="ECO:0000256" key="3">
    <source>
        <dbReference type="ARBA" id="ARBA00022824"/>
    </source>
</evidence>
<evidence type="ECO:0000256" key="7">
    <source>
        <dbReference type="SAM" id="Phobius"/>
    </source>
</evidence>
<gene>
    <name evidence="8" type="primary">TMEM199</name>
</gene>
<name>H0Z688_TAEGU</name>
<proteinExistence type="predicted"/>
<evidence type="ECO:0000256" key="6">
    <source>
        <dbReference type="SAM" id="MobiDB-lite"/>
    </source>
</evidence>
<dbReference type="PANTHER" id="PTHR31394:SF1">
    <property type="entry name" value="TRANSMEMBRANE PROTEIN 199"/>
    <property type="match status" value="1"/>
</dbReference>
<reference evidence="8" key="3">
    <citation type="submission" date="2025-09" db="UniProtKB">
        <authorList>
            <consortium name="Ensembl"/>
        </authorList>
    </citation>
    <scope>IDENTIFICATION</scope>
</reference>
<dbReference type="HOGENOM" id="CLU_114590_0_0_1"/>
<reference evidence="8 9" key="1">
    <citation type="journal article" date="2010" name="Nature">
        <title>The genome of a songbird.</title>
        <authorList>
            <person name="Warren W.C."/>
            <person name="Clayton D.F."/>
            <person name="Ellegren H."/>
            <person name="Arnold A.P."/>
            <person name="Hillier L.W."/>
            <person name="Kunstner A."/>
            <person name="Searle S."/>
            <person name="White S."/>
            <person name="Vilella A.J."/>
            <person name="Fairley S."/>
            <person name="Heger A."/>
            <person name="Kong L."/>
            <person name="Ponting C.P."/>
            <person name="Jarvis E.D."/>
            <person name="Mello C.V."/>
            <person name="Minx P."/>
            <person name="Lovell P."/>
            <person name="Velho T.A."/>
            <person name="Ferris M."/>
            <person name="Balakrishnan C.N."/>
            <person name="Sinha S."/>
            <person name="Blatti C."/>
            <person name="London S.E."/>
            <person name="Li Y."/>
            <person name="Lin Y.C."/>
            <person name="George J."/>
            <person name="Sweedler J."/>
            <person name="Southey B."/>
            <person name="Gunaratne P."/>
            <person name="Watson M."/>
            <person name="Nam K."/>
            <person name="Backstrom N."/>
            <person name="Smeds L."/>
            <person name="Nabholz B."/>
            <person name="Itoh Y."/>
            <person name="Whitney O."/>
            <person name="Pfenning A.R."/>
            <person name="Howard J."/>
            <person name="Volker M."/>
            <person name="Skinner B.M."/>
            <person name="Griffin D.K."/>
            <person name="Ye L."/>
            <person name="McLaren W.M."/>
            <person name="Flicek P."/>
            <person name="Quesada V."/>
            <person name="Velasco G."/>
            <person name="Lopez-Otin C."/>
            <person name="Puente X.S."/>
            <person name="Olender T."/>
            <person name="Lancet D."/>
            <person name="Smit A.F."/>
            <person name="Hubley R."/>
            <person name="Konkel M.K."/>
            <person name="Walker J.A."/>
            <person name="Batzer M.A."/>
            <person name="Gu W."/>
            <person name="Pollock D.D."/>
            <person name="Chen L."/>
            <person name="Cheng Z."/>
            <person name="Eichler E.E."/>
            <person name="Stapley J."/>
            <person name="Slate J."/>
            <person name="Ekblom R."/>
            <person name="Birkhead T."/>
            <person name="Burke T."/>
            <person name="Burt D."/>
            <person name="Scharff C."/>
            <person name="Adam I."/>
            <person name="Richard H."/>
            <person name="Sultan M."/>
            <person name="Soldatov A."/>
            <person name="Lehrach H."/>
            <person name="Edwards S.V."/>
            <person name="Yang S.P."/>
            <person name="Li X."/>
            <person name="Graves T."/>
            <person name="Fulton L."/>
            <person name="Nelson J."/>
            <person name="Chinwalla A."/>
            <person name="Hou S."/>
            <person name="Mardis E.R."/>
            <person name="Wilson R.K."/>
        </authorList>
    </citation>
    <scope>NUCLEOTIDE SEQUENCE [LARGE SCALE GENOMIC DNA]</scope>
</reference>
<accession>H0Z688</accession>
<keyword evidence="2 7" id="KW-0812">Transmembrane</keyword>
<dbReference type="GeneTree" id="ENSGT00390000014591"/>
<evidence type="ECO:0000256" key="5">
    <source>
        <dbReference type="ARBA" id="ARBA00023136"/>
    </source>
</evidence>
<dbReference type="Pfam" id="PF11712">
    <property type="entry name" value="Vma12"/>
    <property type="match status" value="1"/>
</dbReference>
<keyword evidence="9" id="KW-1185">Reference proteome</keyword>
<dbReference type="Ensembl" id="ENSTGUT00000006145.2">
    <property type="protein sequence ID" value="ENSTGUP00000006086.2"/>
    <property type="gene ID" value="ENSTGUG00000005925.2"/>
</dbReference>
<evidence type="ECO:0000256" key="1">
    <source>
        <dbReference type="ARBA" id="ARBA00004477"/>
    </source>
</evidence>
<dbReference type="InterPro" id="IPR021013">
    <property type="entry name" value="ATPase_Vma12"/>
</dbReference>
<comment type="subcellular location">
    <subcellularLocation>
        <location evidence="1">Endoplasmic reticulum membrane</location>
        <topology evidence="1">Multi-pass membrane protein</topology>
    </subcellularLocation>
</comment>
<feature type="compositionally biased region" description="Polar residues" evidence="6">
    <location>
        <begin position="40"/>
        <end position="58"/>
    </location>
</feature>
<dbReference type="AlphaFoldDB" id="H0Z688"/>
<keyword evidence="3" id="KW-0256">Endoplasmic reticulum</keyword>